<dbReference type="Gene3D" id="3.20.110.10">
    <property type="entry name" value="Glycoside hydrolase 38, N terminal domain"/>
    <property type="match status" value="1"/>
</dbReference>
<evidence type="ECO:0000256" key="5">
    <source>
        <dbReference type="ARBA" id="ARBA00022801"/>
    </source>
</evidence>
<feature type="domain" description="Glycoside hydrolase family 38 central" evidence="11">
    <location>
        <begin position="354"/>
        <end position="427"/>
    </location>
</feature>
<dbReference type="InterPro" id="IPR050843">
    <property type="entry name" value="Glycosyl_Hydrlase_38"/>
</dbReference>
<keyword evidence="7" id="KW-1015">Disulfide bond</keyword>
<sequence>MRLLGIISTALLLAASAADAACDPSKWTPPSDGVYNTTSRVDPGKLNVHLIAHSHDDPGWLVGVDQYYMEKVQYILDTAVEELVRNPDRQFMFVEQSFFQRWWHQQGSEVRGVVKQLVKEGRLDLTVNGGWCMHDEATPHYIAMVDQTAYGHQLLMDEFGVSPRIGWQIDPFGHSATQGSLLSQGVGFDALYFARIDYQDYGNRKKNKDLEFIWRPSKSRGKASQVFTGEIIDHYCPPGKFDYGNNGNQIQDDADLHDYDVCDEVEQFVSNAKMRGAASKGNHVFIPMGCDFQFDNSRRWFKNMDKLIHYVNQDARVNVLYSNLSYYTDVKRAEGLTWSVKTDDFFPYASARDDYWSGFFTSRPTLKRFARVANTLLQQMRQIDALYQSHHSSKLVALQRAVGLVQHHDGLSGTEKQSVADDYALRLNDGIIQAEKELNEVLFVIGEKEPYHLCLLANTSVCDVSTHNAEFEVLVHNALARTTVQTVSIPITHKSAAATVLSGDASIRAQDVFVALPVHPVTQVAPYSFVFSVELKPLSTSRLLVKQSDASDISIGNTIVHEQNVSEDVDDEVVVLENHHLRAEISKKTGSITKLANKKKNIQIPLSLDVAYYQAFQGDGPKSGAYIFRPDSNKTYPVTDGASNGAASAPLPDVTMVELQTTSRSNAMSVPRVAFKIGSWVTLEYRVNDDDKFLEIEWTVGSVPIDDKKGKEVIMRFDAGESIASDGTLYTDSNGLEFVKRVRNHRDTWNLTLHDDQEGVSANYFPITTGAYIKDSKRQLNLVTDRAQGAASLVDGQVEVMVHRRLLADDGKGVGEHLNETESVLDSNAKKHVTKGLVVRGNFFINVDSADDGMRSLRSKMESQFFRPLTAYRKPVTSDVKAKVPWLTVGEFPPSVGLTTVQELSKQCLMELGAEDNRVGLEWKTTDDAYGWSPQSLPVKGTTVTLQAMEVRAFRVCFSKGDVTAVEAEESGEKNKAEDVEDIDNWEQEEGYSFGAALQDLAQMIAELGAEDNRVGLEWKTTDDAYGWSPQSLPVKGTTVTLQAMEVRAFRVCFSKGDVTAVEAEESGEKNKAEDVEDIDNWEQEEGYSFGAALQDLAQLIAVE</sequence>
<keyword evidence="8" id="KW-0325">Glycoprotein</keyword>
<dbReference type="FunFam" id="1.20.1270.50:FF:000003">
    <property type="entry name" value="Alpha-mannosidase"/>
    <property type="match status" value="1"/>
</dbReference>
<dbReference type="InterPro" id="IPR011682">
    <property type="entry name" value="Glyco_hydro_38_C"/>
</dbReference>
<evidence type="ECO:0000313" key="13">
    <source>
        <dbReference type="Proteomes" id="UP000002640"/>
    </source>
</evidence>
<dbReference type="SUPFAM" id="SSF74650">
    <property type="entry name" value="Galactose mutarotase-like"/>
    <property type="match status" value="1"/>
</dbReference>
<feature type="signal peptide" evidence="10">
    <location>
        <begin position="1"/>
        <end position="20"/>
    </location>
</feature>
<dbReference type="STRING" id="1094619.G4Z5K4"/>
<dbReference type="GO" id="GO:0030246">
    <property type="term" value="F:carbohydrate binding"/>
    <property type="evidence" value="ECO:0007669"/>
    <property type="project" value="InterPro"/>
</dbReference>
<dbReference type="Gene3D" id="2.60.40.1180">
    <property type="entry name" value="Golgi alpha-mannosidase II"/>
    <property type="match status" value="1"/>
</dbReference>
<accession>G4Z5K4</accession>
<dbReference type="GeneID" id="20650092"/>
<comment type="similarity">
    <text evidence="2 10">Belongs to the glycosyl hydrolase 38 family.</text>
</comment>
<evidence type="ECO:0000256" key="7">
    <source>
        <dbReference type="ARBA" id="ARBA00023157"/>
    </source>
</evidence>
<evidence type="ECO:0000256" key="2">
    <source>
        <dbReference type="ARBA" id="ARBA00009792"/>
    </source>
</evidence>
<evidence type="ECO:0000256" key="6">
    <source>
        <dbReference type="ARBA" id="ARBA00022833"/>
    </source>
</evidence>
<dbReference type="InterPro" id="IPR000602">
    <property type="entry name" value="Glyco_hydro_38_N"/>
</dbReference>
<dbReference type="CDD" id="cd10810">
    <property type="entry name" value="GH38N_AMII_LAM_like"/>
    <property type="match status" value="1"/>
</dbReference>
<evidence type="ECO:0000256" key="1">
    <source>
        <dbReference type="ARBA" id="ARBA00000365"/>
    </source>
</evidence>
<dbReference type="InterPro" id="IPR013780">
    <property type="entry name" value="Glyco_hydro_b"/>
</dbReference>
<evidence type="ECO:0000256" key="4">
    <source>
        <dbReference type="ARBA" id="ARBA00022723"/>
    </source>
</evidence>
<dbReference type="RefSeq" id="XP_009524399.1">
    <property type="nucleotide sequence ID" value="XM_009526104.1"/>
</dbReference>
<comment type="catalytic activity">
    <reaction evidence="1">
        <text>Hydrolysis of terminal, non-reducing alpha-D-mannose residues in alpha-D-mannosides.</text>
        <dbReference type="EC" id="3.2.1.24"/>
    </reaction>
</comment>
<dbReference type="Pfam" id="PF07748">
    <property type="entry name" value="Glyco_hydro_38C"/>
    <property type="match status" value="1"/>
</dbReference>
<dbReference type="InterPro" id="IPR011330">
    <property type="entry name" value="Glyco_hydro/deAcase_b/a-brl"/>
</dbReference>
<dbReference type="Gene3D" id="2.70.98.30">
    <property type="entry name" value="Golgi alpha-mannosidase II, domain 4"/>
    <property type="match status" value="1"/>
</dbReference>
<feature type="chain" id="PRO_5017853773" description="Alpha-mannosidase" evidence="10">
    <location>
        <begin position="21"/>
        <end position="1104"/>
    </location>
</feature>
<gene>
    <name evidence="12" type="ORF">PHYSODRAFT_360129</name>
</gene>
<dbReference type="InParanoid" id="G4Z5K4"/>
<evidence type="ECO:0000256" key="9">
    <source>
        <dbReference type="ARBA" id="ARBA00023295"/>
    </source>
</evidence>
<proteinExistence type="inferred from homology"/>
<dbReference type="SUPFAM" id="SSF88688">
    <property type="entry name" value="Families 57/38 glycoside transferase middle domain"/>
    <property type="match status" value="1"/>
</dbReference>
<reference evidence="12 13" key="1">
    <citation type="journal article" date="2006" name="Science">
        <title>Phytophthora genome sequences uncover evolutionary origins and mechanisms of pathogenesis.</title>
        <authorList>
            <person name="Tyler B.M."/>
            <person name="Tripathy S."/>
            <person name="Zhang X."/>
            <person name="Dehal P."/>
            <person name="Jiang R.H."/>
            <person name="Aerts A."/>
            <person name="Arredondo F.D."/>
            <person name="Baxter L."/>
            <person name="Bensasson D."/>
            <person name="Beynon J.L."/>
            <person name="Chapman J."/>
            <person name="Damasceno C.M."/>
            <person name="Dorrance A.E."/>
            <person name="Dou D."/>
            <person name="Dickerman A.W."/>
            <person name="Dubchak I.L."/>
            <person name="Garbelotto M."/>
            <person name="Gijzen M."/>
            <person name="Gordon S.G."/>
            <person name="Govers F."/>
            <person name="Grunwald N.J."/>
            <person name="Huang W."/>
            <person name="Ivors K.L."/>
            <person name="Jones R.W."/>
            <person name="Kamoun S."/>
            <person name="Krampis K."/>
            <person name="Lamour K.H."/>
            <person name="Lee M.K."/>
            <person name="McDonald W.H."/>
            <person name="Medina M."/>
            <person name="Meijer H.J."/>
            <person name="Nordberg E.K."/>
            <person name="Maclean D.J."/>
            <person name="Ospina-Giraldo M.D."/>
            <person name="Morris P.F."/>
            <person name="Phuntumart V."/>
            <person name="Putnam N.H."/>
            <person name="Rash S."/>
            <person name="Rose J.K."/>
            <person name="Sakihama Y."/>
            <person name="Salamov A.A."/>
            <person name="Savidor A."/>
            <person name="Scheuring C.F."/>
            <person name="Smith B.M."/>
            <person name="Sobral B.W."/>
            <person name="Terry A."/>
            <person name="Torto-Alalibo T.A."/>
            <person name="Win J."/>
            <person name="Xu Z."/>
            <person name="Zhang H."/>
            <person name="Grigoriev I.V."/>
            <person name="Rokhsar D.S."/>
            <person name="Boore J.L."/>
        </authorList>
    </citation>
    <scope>NUCLEOTIDE SEQUENCE [LARGE SCALE GENOMIC DNA]</scope>
    <source>
        <strain evidence="12 13">P6497</strain>
    </source>
</reference>
<keyword evidence="13" id="KW-1185">Reference proteome</keyword>
<dbReference type="FunFam" id="3.20.110.10:FF:000001">
    <property type="entry name" value="Alpha-mannosidase"/>
    <property type="match status" value="1"/>
</dbReference>
<keyword evidence="10" id="KW-0732">Signal</keyword>
<dbReference type="EC" id="3.2.1.-" evidence="10"/>
<keyword evidence="4 10" id="KW-0479">Metal-binding</keyword>
<dbReference type="Gene3D" id="1.20.1270.50">
    <property type="entry name" value="Glycoside hydrolase family 38, central domain"/>
    <property type="match status" value="2"/>
</dbReference>
<evidence type="ECO:0000256" key="10">
    <source>
        <dbReference type="RuleBase" id="RU361199"/>
    </source>
</evidence>
<protein>
    <recommendedName>
        <fullName evidence="3 10">Alpha-mannosidase</fullName>
        <ecNumber evidence="10">3.2.1.-</ecNumber>
    </recommendedName>
</protein>
<dbReference type="InterPro" id="IPR027291">
    <property type="entry name" value="Glyco_hydro_38_N_sf"/>
</dbReference>
<keyword evidence="6 10" id="KW-0862">Zinc</keyword>
<dbReference type="SMART" id="SM00872">
    <property type="entry name" value="Alpha-mann_mid"/>
    <property type="match status" value="1"/>
</dbReference>
<name>G4Z5K4_PHYSP</name>
<dbReference type="GO" id="GO:0004559">
    <property type="term" value="F:alpha-mannosidase activity"/>
    <property type="evidence" value="ECO:0007669"/>
    <property type="project" value="UniProtKB-EC"/>
</dbReference>
<evidence type="ECO:0000313" key="12">
    <source>
        <dbReference type="EMBL" id="EGZ21682.1"/>
    </source>
</evidence>
<dbReference type="AlphaFoldDB" id="G4Z5K4"/>
<organism evidence="12 13">
    <name type="scientific">Phytophthora sojae (strain P6497)</name>
    <name type="common">Soybean stem and root rot agent</name>
    <name type="synonym">Phytophthora megasperma f. sp. glycines</name>
    <dbReference type="NCBI Taxonomy" id="1094619"/>
    <lineage>
        <taxon>Eukaryota</taxon>
        <taxon>Sar</taxon>
        <taxon>Stramenopiles</taxon>
        <taxon>Oomycota</taxon>
        <taxon>Peronosporomycetes</taxon>
        <taxon>Peronosporales</taxon>
        <taxon>Peronosporaceae</taxon>
        <taxon>Phytophthora</taxon>
    </lineage>
</organism>
<keyword evidence="9 10" id="KW-0326">Glycosidase</keyword>
<dbReference type="Pfam" id="PF01074">
    <property type="entry name" value="Glyco_hydro_38N"/>
    <property type="match status" value="1"/>
</dbReference>
<dbReference type="GO" id="GO:0046872">
    <property type="term" value="F:metal ion binding"/>
    <property type="evidence" value="ECO:0007669"/>
    <property type="project" value="UniProtKB-KW"/>
</dbReference>
<dbReference type="KEGG" id="psoj:PHYSODRAFT_360129"/>
<dbReference type="InterPro" id="IPR015341">
    <property type="entry name" value="Glyco_hydro_38_cen"/>
</dbReference>
<dbReference type="InterPro" id="IPR028995">
    <property type="entry name" value="Glyco_hydro_57/38_cen_sf"/>
</dbReference>
<dbReference type="FunFam" id="1.20.1270.50:FF:000002">
    <property type="entry name" value="Alpha-mannosidase"/>
    <property type="match status" value="1"/>
</dbReference>
<dbReference type="SUPFAM" id="SSF88713">
    <property type="entry name" value="Glycoside hydrolase/deacetylase"/>
    <property type="match status" value="1"/>
</dbReference>
<evidence type="ECO:0000256" key="3">
    <source>
        <dbReference type="ARBA" id="ARBA00012752"/>
    </source>
</evidence>
<dbReference type="Proteomes" id="UP000002640">
    <property type="component" value="Unassembled WGS sequence"/>
</dbReference>
<dbReference type="GO" id="GO:0006013">
    <property type="term" value="P:mannose metabolic process"/>
    <property type="evidence" value="ECO:0007669"/>
    <property type="project" value="InterPro"/>
</dbReference>
<evidence type="ECO:0000256" key="8">
    <source>
        <dbReference type="ARBA" id="ARBA00023180"/>
    </source>
</evidence>
<dbReference type="Pfam" id="PF09261">
    <property type="entry name" value="Alpha-mann_mid"/>
    <property type="match status" value="1"/>
</dbReference>
<dbReference type="InterPro" id="IPR011013">
    <property type="entry name" value="Gal_mutarotase_sf_dom"/>
</dbReference>
<dbReference type="OMA" id="FIWRPSK"/>
<evidence type="ECO:0000259" key="11">
    <source>
        <dbReference type="SMART" id="SM00872"/>
    </source>
</evidence>
<keyword evidence="5 10" id="KW-0378">Hydrolase</keyword>
<dbReference type="PANTHER" id="PTHR11607">
    <property type="entry name" value="ALPHA-MANNOSIDASE"/>
    <property type="match status" value="1"/>
</dbReference>
<dbReference type="PANTHER" id="PTHR11607:SF3">
    <property type="entry name" value="LYSOSOMAL ALPHA-MANNOSIDASE"/>
    <property type="match status" value="1"/>
</dbReference>
<dbReference type="SMR" id="G4Z5K4"/>
<dbReference type="InterPro" id="IPR037094">
    <property type="entry name" value="Glyco_hydro_38_cen_sf"/>
</dbReference>
<comment type="cofactor">
    <cofactor evidence="10">
        <name>Zn(2+)</name>
        <dbReference type="ChEBI" id="CHEBI:29105"/>
    </cofactor>
    <text evidence="10">Binds 1 zinc ion per subunit.</text>
</comment>
<dbReference type="EMBL" id="JH159153">
    <property type="protein sequence ID" value="EGZ21682.1"/>
    <property type="molecule type" value="Genomic_DNA"/>
</dbReference>